<gene>
    <name evidence="1" type="ORF">B0F90DRAFT_930161</name>
</gene>
<organism evidence="1 2">
    <name type="scientific">Multifurca ochricompacta</name>
    <dbReference type="NCBI Taxonomy" id="376703"/>
    <lineage>
        <taxon>Eukaryota</taxon>
        <taxon>Fungi</taxon>
        <taxon>Dikarya</taxon>
        <taxon>Basidiomycota</taxon>
        <taxon>Agaricomycotina</taxon>
        <taxon>Agaricomycetes</taxon>
        <taxon>Russulales</taxon>
        <taxon>Russulaceae</taxon>
        <taxon>Multifurca</taxon>
    </lineage>
</organism>
<comment type="caution">
    <text evidence="1">The sequence shown here is derived from an EMBL/GenBank/DDBJ whole genome shotgun (WGS) entry which is preliminary data.</text>
</comment>
<sequence>MESAEPVRLARYVEQAHLRMPVFFVQSDGMVGLPLSRAVIGDTASLRHADKAAPLGGGHSTQIRIAWPGYDSWERQIQIRDQTRSRNEITLERFAKLVAGVVDRFLSHSTTAITRNPSWRVGPGGIMRNNVVVVGTVQVSAGGWMPILQITGFNSNLNVTPTHFYAA</sequence>
<dbReference type="AlphaFoldDB" id="A0AAD4M9N1"/>
<evidence type="ECO:0000313" key="2">
    <source>
        <dbReference type="Proteomes" id="UP001203297"/>
    </source>
</evidence>
<dbReference type="Proteomes" id="UP001203297">
    <property type="component" value="Unassembled WGS sequence"/>
</dbReference>
<keyword evidence="2" id="KW-1185">Reference proteome</keyword>
<name>A0AAD4M9N1_9AGAM</name>
<proteinExistence type="predicted"/>
<dbReference type="EMBL" id="WTXG01000004">
    <property type="protein sequence ID" value="KAI0305844.1"/>
    <property type="molecule type" value="Genomic_DNA"/>
</dbReference>
<reference evidence="1" key="1">
    <citation type="journal article" date="2022" name="New Phytol.">
        <title>Evolutionary transition to the ectomycorrhizal habit in the genomes of a hyperdiverse lineage of mushroom-forming fungi.</title>
        <authorList>
            <person name="Looney B."/>
            <person name="Miyauchi S."/>
            <person name="Morin E."/>
            <person name="Drula E."/>
            <person name="Courty P.E."/>
            <person name="Kohler A."/>
            <person name="Kuo A."/>
            <person name="LaButti K."/>
            <person name="Pangilinan J."/>
            <person name="Lipzen A."/>
            <person name="Riley R."/>
            <person name="Andreopoulos W."/>
            <person name="He G."/>
            <person name="Johnson J."/>
            <person name="Nolan M."/>
            <person name="Tritt A."/>
            <person name="Barry K.W."/>
            <person name="Grigoriev I.V."/>
            <person name="Nagy L.G."/>
            <person name="Hibbett D."/>
            <person name="Henrissat B."/>
            <person name="Matheny P.B."/>
            <person name="Labbe J."/>
            <person name="Martin F.M."/>
        </authorList>
    </citation>
    <scope>NUCLEOTIDE SEQUENCE</scope>
    <source>
        <strain evidence="1">BPL690</strain>
    </source>
</reference>
<evidence type="ECO:0000313" key="1">
    <source>
        <dbReference type="EMBL" id="KAI0305844.1"/>
    </source>
</evidence>
<protein>
    <submittedName>
        <fullName evidence="1">Uncharacterized protein</fullName>
    </submittedName>
</protein>
<accession>A0AAD4M9N1</accession>